<keyword evidence="4" id="KW-1185">Reference proteome</keyword>
<dbReference type="PROSITE" id="PS50011">
    <property type="entry name" value="PROTEIN_KINASE_DOM"/>
    <property type="match status" value="1"/>
</dbReference>
<dbReference type="Proteomes" id="UP000694925">
    <property type="component" value="Unplaced"/>
</dbReference>
<evidence type="ECO:0000313" key="4">
    <source>
        <dbReference type="Proteomes" id="UP000694925"/>
    </source>
</evidence>
<dbReference type="EC" id="2.7.11.1" evidence="1"/>
<dbReference type="InterPro" id="IPR050235">
    <property type="entry name" value="CK1_Ser-Thr_kinase"/>
</dbReference>
<name>A0AAJ7N6E3_9HYME</name>
<dbReference type="Gene3D" id="1.10.510.10">
    <property type="entry name" value="Transferase(Phosphotransferase) domain 1"/>
    <property type="match status" value="1"/>
</dbReference>
<dbReference type="SMART" id="SM00220">
    <property type="entry name" value="S_TKc"/>
    <property type="match status" value="1"/>
</dbReference>
<dbReference type="GO" id="GO:0004674">
    <property type="term" value="F:protein serine/threonine kinase activity"/>
    <property type="evidence" value="ECO:0007669"/>
    <property type="project" value="UniProtKB-EC"/>
</dbReference>
<feature type="domain" description="Protein kinase" evidence="3">
    <location>
        <begin position="36"/>
        <end position="320"/>
    </location>
</feature>
<evidence type="ECO:0000256" key="1">
    <source>
        <dbReference type="ARBA" id="ARBA00012513"/>
    </source>
</evidence>
<organism evidence="4 5">
    <name type="scientific">Ceratina calcarata</name>
    <dbReference type="NCBI Taxonomy" id="156304"/>
    <lineage>
        <taxon>Eukaryota</taxon>
        <taxon>Metazoa</taxon>
        <taxon>Ecdysozoa</taxon>
        <taxon>Arthropoda</taxon>
        <taxon>Hexapoda</taxon>
        <taxon>Insecta</taxon>
        <taxon>Pterygota</taxon>
        <taxon>Neoptera</taxon>
        <taxon>Endopterygota</taxon>
        <taxon>Hymenoptera</taxon>
        <taxon>Apocrita</taxon>
        <taxon>Aculeata</taxon>
        <taxon>Apoidea</taxon>
        <taxon>Anthophila</taxon>
        <taxon>Apidae</taxon>
        <taxon>Ceratina</taxon>
        <taxon>Zadontomerus</taxon>
    </lineage>
</organism>
<dbReference type="Pfam" id="PF00069">
    <property type="entry name" value="Pkinase"/>
    <property type="match status" value="1"/>
</dbReference>
<dbReference type="InterPro" id="IPR008271">
    <property type="entry name" value="Ser/Thr_kinase_AS"/>
</dbReference>
<dbReference type="InterPro" id="IPR000719">
    <property type="entry name" value="Prot_kinase_dom"/>
</dbReference>
<dbReference type="PANTHER" id="PTHR11909">
    <property type="entry name" value="CASEIN KINASE-RELATED"/>
    <property type="match status" value="1"/>
</dbReference>
<dbReference type="RefSeq" id="XP_017879876.1">
    <property type="nucleotide sequence ID" value="XM_018024387.2"/>
</dbReference>
<dbReference type="InterPro" id="IPR011009">
    <property type="entry name" value="Kinase-like_dom_sf"/>
</dbReference>
<dbReference type="KEGG" id="ccal:108624829"/>
<feature type="compositionally biased region" description="Acidic residues" evidence="2">
    <location>
        <begin position="492"/>
        <end position="501"/>
    </location>
</feature>
<feature type="region of interest" description="Disordered" evidence="2">
    <location>
        <begin position="328"/>
        <end position="365"/>
    </location>
</feature>
<protein>
    <recommendedName>
        <fullName evidence="1">non-specific serine/threonine protein kinase</fullName>
        <ecNumber evidence="1">2.7.11.1</ecNumber>
    </recommendedName>
</protein>
<gene>
    <name evidence="5" type="primary">LOC108624829</name>
</gene>
<dbReference type="GO" id="GO:0005524">
    <property type="term" value="F:ATP binding"/>
    <property type="evidence" value="ECO:0007669"/>
    <property type="project" value="InterPro"/>
</dbReference>
<dbReference type="PROSITE" id="PS00108">
    <property type="entry name" value="PROTEIN_KINASE_ST"/>
    <property type="match status" value="1"/>
</dbReference>
<feature type="compositionally biased region" description="Basic and acidic residues" evidence="2">
    <location>
        <begin position="328"/>
        <end position="345"/>
    </location>
</feature>
<evidence type="ECO:0000259" key="3">
    <source>
        <dbReference type="PROSITE" id="PS50011"/>
    </source>
</evidence>
<reference evidence="5" key="1">
    <citation type="submission" date="2025-08" db="UniProtKB">
        <authorList>
            <consortium name="RefSeq"/>
        </authorList>
    </citation>
    <scope>IDENTIFICATION</scope>
    <source>
        <tissue evidence="5">Whole body</tissue>
    </source>
</reference>
<dbReference type="AlphaFoldDB" id="A0AAJ7N6E3"/>
<proteinExistence type="predicted"/>
<evidence type="ECO:0000313" key="5">
    <source>
        <dbReference type="RefSeq" id="XP_017879876.1"/>
    </source>
</evidence>
<dbReference type="GeneID" id="108624829"/>
<dbReference type="SUPFAM" id="SSF56112">
    <property type="entry name" value="Protein kinase-like (PK-like)"/>
    <property type="match status" value="1"/>
</dbReference>
<dbReference type="CDD" id="cd14015">
    <property type="entry name" value="STKc_VRK"/>
    <property type="match status" value="1"/>
</dbReference>
<feature type="region of interest" description="Disordered" evidence="2">
    <location>
        <begin position="421"/>
        <end position="501"/>
    </location>
</feature>
<sequence>MCAKVVKRAPRKKGAYKLPDPISAGEILTDIAKKQWILGKSIGIGGFGEIYSGAPYNGKGPKDYPNVIKIEPHGNGPLFVEMHFYMRNAKPDEIESWRRKKNLPALGMPKYISSGSHEYKNTKYRFVVMDRYGTDLWKLFEANNRRFPEHTVYKVALQIIHVLEYIHHKTYVHADIKGANLLLDLKSQNQVYLVDFGLASHYTKGEYKLDPKKAHNGTPEYTSRDAHMGVPTMRGDFEILGYNMIQWLSGTLLWEKNLSDIVHVQKQKEKAFDNIPEFLKKSFQGSVPGPILKYMTLLASVKYNETPNYEKFIKILVDGLKELSHKPDGKLEFKGKGSDTPRNEVQKSTPQRLKKLVDGSRKSPRSKLIKPTVNLNKLNNLDDSTVDIVLDKKRGGVKDIKEILEDIDSDEEYDIKIVKKTRKPKVAPSNSKEEKSPVRNRRRIKRTYVDSMSDQSEPEVISKGTRSRPTARKVMSPRSPRNLRKAVIDSETASDEDMFTT</sequence>
<accession>A0AAJ7N6E3</accession>
<evidence type="ECO:0000256" key="2">
    <source>
        <dbReference type="SAM" id="MobiDB-lite"/>
    </source>
</evidence>